<evidence type="ECO:0000313" key="2">
    <source>
        <dbReference type="Proteomes" id="UP001500063"/>
    </source>
</evidence>
<accession>A0ABP3HPQ2</accession>
<dbReference type="InterPro" id="IPR036890">
    <property type="entry name" value="HATPase_C_sf"/>
</dbReference>
<comment type="caution">
    <text evidence="1">The sequence shown here is derived from an EMBL/GenBank/DDBJ whole genome shotgun (WGS) entry which is preliminary data.</text>
</comment>
<protein>
    <recommendedName>
        <fullName evidence="3">ATP-binding protein</fullName>
    </recommendedName>
</protein>
<dbReference type="Gene3D" id="3.30.565.10">
    <property type="entry name" value="Histidine kinase-like ATPase, C-terminal domain"/>
    <property type="match status" value="1"/>
</dbReference>
<dbReference type="EMBL" id="BAAABW010000029">
    <property type="protein sequence ID" value="GAA0373366.1"/>
    <property type="molecule type" value="Genomic_DNA"/>
</dbReference>
<dbReference type="Proteomes" id="UP001500063">
    <property type="component" value="Unassembled WGS sequence"/>
</dbReference>
<evidence type="ECO:0000313" key="1">
    <source>
        <dbReference type="EMBL" id="GAA0373366.1"/>
    </source>
</evidence>
<evidence type="ECO:0008006" key="3">
    <source>
        <dbReference type="Google" id="ProtNLM"/>
    </source>
</evidence>
<keyword evidence="2" id="KW-1185">Reference proteome</keyword>
<organism evidence="1 2">
    <name type="scientific">Streptomyces blastmyceticus</name>
    <dbReference type="NCBI Taxonomy" id="68180"/>
    <lineage>
        <taxon>Bacteria</taxon>
        <taxon>Bacillati</taxon>
        <taxon>Actinomycetota</taxon>
        <taxon>Actinomycetes</taxon>
        <taxon>Kitasatosporales</taxon>
        <taxon>Streptomycetaceae</taxon>
        <taxon>Streptomyces</taxon>
    </lineage>
</organism>
<sequence>MNFAPCMPDSSPVSTSTGPIPSNLDYSLGLPGGAYCLRMARKTVDRLLRAHDLADMAELGVLAASELLANAYLFTPGKATNLSIRWRFGVLRLTVFDEHPRHPKAEREACRAQRRAALSMLDAALDASDSLCCGLDEVGGPTAGNKLWVAFSRDAARNYDRLRGGRDR</sequence>
<proteinExistence type="predicted"/>
<reference evidence="2" key="1">
    <citation type="journal article" date="2019" name="Int. J. Syst. Evol. Microbiol.">
        <title>The Global Catalogue of Microorganisms (GCM) 10K type strain sequencing project: providing services to taxonomists for standard genome sequencing and annotation.</title>
        <authorList>
            <consortium name="The Broad Institute Genomics Platform"/>
            <consortium name="The Broad Institute Genome Sequencing Center for Infectious Disease"/>
            <person name="Wu L."/>
            <person name="Ma J."/>
        </authorList>
    </citation>
    <scope>NUCLEOTIDE SEQUENCE [LARGE SCALE GENOMIC DNA]</scope>
    <source>
        <strain evidence="2">JCM 4565</strain>
    </source>
</reference>
<gene>
    <name evidence="1" type="ORF">GCM10010319_59640</name>
</gene>
<name>A0ABP3HPQ2_9ACTN</name>